<dbReference type="Proteomes" id="UP000251960">
    <property type="component" value="Chromosome 6"/>
</dbReference>
<dbReference type="EMBL" id="NCVQ01000007">
    <property type="protein sequence ID" value="PWZ18687.1"/>
    <property type="molecule type" value="Genomic_DNA"/>
</dbReference>
<dbReference type="ExpressionAtlas" id="A0A3L6EHH7">
    <property type="expression patterns" value="baseline and differential"/>
</dbReference>
<feature type="region of interest" description="Disordered" evidence="9">
    <location>
        <begin position="395"/>
        <end position="414"/>
    </location>
</feature>
<evidence type="ECO:0000256" key="8">
    <source>
        <dbReference type="PROSITE-ProRule" id="PRU00723"/>
    </source>
</evidence>
<comment type="caution">
    <text evidence="11">The sequence shown here is derived from an EMBL/GenBank/DDBJ whole genome shotgun (WGS) entry which is preliminary data.</text>
</comment>
<dbReference type="InterPro" id="IPR004088">
    <property type="entry name" value="KH_dom_type_1"/>
</dbReference>
<name>A0A3L6EHH7_MAIZE</name>
<dbReference type="PROSITE" id="PS50084">
    <property type="entry name" value="KH_TYPE_1"/>
    <property type="match status" value="1"/>
</dbReference>
<dbReference type="InterPro" id="IPR036855">
    <property type="entry name" value="Znf_CCCH_sf"/>
</dbReference>
<evidence type="ECO:0000256" key="6">
    <source>
        <dbReference type="ARBA" id="ARBA00023125"/>
    </source>
</evidence>
<feature type="zinc finger region" description="C3H1-type" evidence="8">
    <location>
        <begin position="416"/>
        <end position="444"/>
    </location>
</feature>
<keyword evidence="5 7" id="KW-0694">RNA-binding</keyword>
<feature type="zinc finger region" description="C3H1-type" evidence="8">
    <location>
        <begin position="585"/>
        <end position="612"/>
    </location>
</feature>
<evidence type="ECO:0000256" key="7">
    <source>
        <dbReference type="PROSITE-ProRule" id="PRU00117"/>
    </source>
</evidence>
<dbReference type="SMART" id="SM00322">
    <property type="entry name" value="KH"/>
    <property type="match status" value="1"/>
</dbReference>
<dbReference type="Gene3D" id="4.10.1000.10">
    <property type="entry name" value="Zinc finger, CCCH-type"/>
    <property type="match status" value="2"/>
</dbReference>
<dbReference type="FunFam" id="4.10.1000.10:FF:000003">
    <property type="entry name" value="Zinc finger CCCH domain-containing protein"/>
    <property type="match status" value="2"/>
</dbReference>
<keyword evidence="2" id="KW-0677">Repeat</keyword>
<proteinExistence type="predicted"/>
<dbReference type="InterPro" id="IPR000571">
    <property type="entry name" value="Znf_CCCH"/>
</dbReference>
<keyword evidence="3 8" id="KW-0863">Zinc-finger</keyword>
<evidence type="ECO:0000259" key="10">
    <source>
        <dbReference type="PROSITE" id="PS50103"/>
    </source>
</evidence>
<feature type="region of interest" description="Disordered" evidence="9">
    <location>
        <begin position="561"/>
        <end position="583"/>
    </location>
</feature>
<evidence type="ECO:0000313" key="11">
    <source>
        <dbReference type="EMBL" id="PWZ18687.1"/>
    </source>
</evidence>
<dbReference type="CDD" id="cd22464">
    <property type="entry name" value="KH-I_AtC3H36_like"/>
    <property type="match status" value="1"/>
</dbReference>
<accession>A0A3L6EHH7</accession>
<dbReference type="PROSITE" id="PS50103">
    <property type="entry name" value="ZF_C3H1"/>
    <property type="match status" value="2"/>
</dbReference>
<dbReference type="Pfam" id="PF00013">
    <property type="entry name" value="KH_1"/>
    <property type="match status" value="1"/>
</dbReference>
<dbReference type="AlphaFoldDB" id="A0A3L6EHH7"/>
<feature type="compositionally biased region" description="Gly residues" evidence="9">
    <location>
        <begin position="573"/>
        <end position="583"/>
    </location>
</feature>
<evidence type="ECO:0000256" key="9">
    <source>
        <dbReference type="SAM" id="MobiDB-lite"/>
    </source>
</evidence>
<evidence type="ECO:0000256" key="4">
    <source>
        <dbReference type="ARBA" id="ARBA00022833"/>
    </source>
</evidence>
<dbReference type="GO" id="GO:0003677">
    <property type="term" value="F:DNA binding"/>
    <property type="evidence" value="ECO:0007669"/>
    <property type="project" value="UniProtKB-KW"/>
</dbReference>
<feature type="domain" description="C3H1-type" evidence="10">
    <location>
        <begin position="585"/>
        <end position="612"/>
    </location>
</feature>
<dbReference type="InterPro" id="IPR004087">
    <property type="entry name" value="KH_dom"/>
</dbReference>
<dbReference type="GO" id="GO:0010468">
    <property type="term" value="P:regulation of gene expression"/>
    <property type="evidence" value="ECO:0007669"/>
    <property type="project" value="UniProtKB-ARBA"/>
</dbReference>
<feature type="domain" description="C3H1-type" evidence="10">
    <location>
        <begin position="416"/>
        <end position="444"/>
    </location>
</feature>
<reference evidence="11" key="1">
    <citation type="journal article" date="2018" name="Nat. Genet.">
        <title>Extensive intraspecific gene order and gene structural variations between Mo17 and other maize genomes.</title>
        <authorList>
            <person name="Sun S."/>
            <person name="Zhou Y."/>
            <person name="Chen J."/>
            <person name="Shi J."/>
            <person name="Zhao H."/>
            <person name="Zhao H."/>
            <person name="Song W."/>
            <person name="Zhang M."/>
            <person name="Cui Y."/>
            <person name="Dong X."/>
            <person name="Liu H."/>
            <person name="Ma X."/>
            <person name="Jiao Y."/>
            <person name="Wang B."/>
            <person name="Wei X."/>
            <person name="Stein J.C."/>
            <person name="Glaubitz J.C."/>
            <person name="Lu F."/>
            <person name="Yu G."/>
            <person name="Liang C."/>
            <person name="Fengler K."/>
            <person name="Li B."/>
            <person name="Rafalski A."/>
            <person name="Schnable P.S."/>
            <person name="Ware D.H."/>
            <person name="Buckler E.S."/>
            <person name="Lai J."/>
        </authorList>
    </citation>
    <scope>NUCLEOTIDE SEQUENCE [LARGE SCALE GENOMIC DNA]</scope>
    <source>
        <tissue evidence="11">Seedling</tissue>
    </source>
</reference>
<dbReference type="Gene3D" id="3.30.1370.10">
    <property type="entry name" value="K Homology domain, type 1"/>
    <property type="match status" value="1"/>
</dbReference>
<dbReference type="InterPro" id="IPR036612">
    <property type="entry name" value="KH_dom_type_1_sf"/>
</dbReference>
<dbReference type="PANTHER" id="PTHR12498">
    <property type="entry name" value="N-TERMINAL ASPARAGINE AMIDOHYDROLASE"/>
    <property type="match status" value="1"/>
</dbReference>
<gene>
    <name evidence="11" type="primary">Os06g0618100_1</name>
    <name evidence="11" type="ORF">Zm00014a_030058</name>
</gene>
<evidence type="ECO:0000256" key="3">
    <source>
        <dbReference type="ARBA" id="ARBA00022771"/>
    </source>
</evidence>
<dbReference type="SUPFAM" id="SSF90229">
    <property type="entry name" value="CCCH zinc finger"/>
    <property type="match status" value="2"/>
</dbReference>
<evidence type="ECO:0000256" key="1">
    <source>
        <dbReference type="ARBA" id="ARBA00022723"/>
    </source>
</evidence>
<evidence type="ECO:0000256" key="5">
    <source>
        <dbReference type="ARBA" id="ARBA00022884"/>
    </source>
</evidence>
<keyword evidence="4 8" id="KW-0862">Zinc</keyword>
<keyword evidence="1 8" id="KW-0479">Metal-binding</keyword>
<dbReference type="GO" id="GO:0008270">
    <property type="term" value="F:zinc ion binding"/>
    <property type="evidence" value="ECO:0007669"/>
    <property type="project" value="UniProtKB-KW"/>
</dbReference>
<sequence>MLLLDGDLVLSSSGSTGAASRTSDSGRELVAALLESPGIRHAVDRLKVAPERRISAGQEGAPKHVYVFQREYATVDPARVEVNFVFLSKSSLLLSRQRAQLVGTDEATTCIGVVIRNNKTGMTSVSHMDFPEIVEGGIKQMLELLGDDNAPFDVHLIGGFADASTKVVRSSGKKHIKQEGYSYPLCCKIVEVLHKSQLQFHLRSFCVLENNTKSDSFGNALPIIGGFVVETSSGVVIPATFDMDSRCPDEVVRRIRVSVSSYDPTWQGRLLETYDTQDDVFQIAPACWMPDWADIASSLNQLSDSEVLLRCSTSPAAEPPHFVENERRIWKYLIDNPDWEETFPKHKPRVFHRASAGSWSSTAGCPFGASCHFLHNFPGGYQAVSKMTNLGGPPVPAPPGRMPMGPGGPDGPPSPAVKTRMCNKYNTAEGCKWGSKCHFAHGERELGKPLQMDNPMGPPPMGPGPNGHFMPPPMPFPDMVPPSTFGASATAKISVDASLAGAIIGKGGTNTKHISRVTGAKLAIRDNEADPNHKNIELEGTFDQIKHASAMVTELIVRISGKPPPQAKNNPGRGPGSHAGGPGSNFKTKLCENFNKGSCTFGDRCHFAHGEGELRKPAAA</sequence>
<dbReference type="SUPFAM" id="SSF54791">
    <property type="entry name" value="Eukaryotic type KH-domain (KH-domain type I)"/>
    <property type="match status" value="1"/>
</dbReference>
<dbReference type="SMART" id="SM00356">
    <property type="entry name" value="ZnF_C3H1"/>
    <property type="match status" value="3"/>
</dbReference>
<organism evidence="11">
    <name type="scientific">Zea mays</name>
    <name type="common">Maize</name>
    <dbReference type="NCBI Taxonomy" id="4577"/>
    <lineage>
        <taxon>Eukaryota</taxon>
        <taxon>Viridiplantae</taxon>
        <taxon>Streptophyta</taxon>
        <taxon>Embryophyta</taxon>
        <taxon>Tracheophyta</taxon>
        <taxon>Spermatophyta</taxon>
        <taxon>Magnoliopsida</taxon>
        <taxon>Liliopsida</taxon>
        <taxon>Poales</taxon>
        <taxon>Poaceae</taxon>
        <taxon>PACMAD clade</taxon>
        <taxon>Panicoideae</taxon>
        <taxon>Andropogonodae</taxon>
        <taxon>Andropogoneae</taxon>
        <taxon>Tripsacinae</taxon>
        <taxon>Zea</taxon>
    </lineage>
</organism>
<dbReference type="PANTHER" id="PTHR12498:SF0">
    <property type="entry name" value="PROTEIN N-TERMINAL ASPARAGINE AMIDOHYDROLASE"/>
    <property type="match status" value="1"/>
</dbReference>
<protein>
    <submittedName>
        <fullName evidence="11">Zinc finger CCCH domain-containing protein 44</fullName>
    </submittedName>
</protein>
<dbReference type="InterPro" id="IPR026750">
    <property type="entry name" value="NTAN1"/>
</dbReference>
<dbReference type="GO" id="GO:0003723">
    <property type="term" value="F:RNA binding"/>
    <property type="evidence" value="ECO:0007669"/>
    <property type="project" value="UniProtKB-UniRule"/>
</dbReference>
<dbReference type="GO" id="GO:0008418">
    <property type="term" value="F:protein-N-terminal asparagine amidohydrolase activity"/>
    <property type="evidence" value="ECO:0007669"/>
    <property type="project" value="InterPro"/>
</dbReference>
<evidence type="ECO:0000256" key="2">
    <source>
        <dbReference type="ARBA" id="ARBA00022737"/>
    </source>
</evidence>
<keyword evidence="6" id="KW-0238">DNA-binding</keyword>
<dbReference type="FunFam" id="3.30.1370.10:FF:000069">
    <property type="entry name" value="Zinc finger CCCH domain-containing protein 52"/>
    <property type="match status" value="1"/>
</dbReference>
<dbReference type="Pfam" id="PF00642">
    <property type="entry name" value="zf-CCCH"/>
    <property type="match status" value="1"/>
</dbReference>
<dbReference type="Pfam" id="PF14736">
    <property type="entry name" value="N_Asn_amidohyd"/>
    <property type="match status" value="1"/>
</dbReference>
<dbReference type="GO" id="GO:0051252">
    <property type="term" value="P:regulation of RNA metabolic process"/>
    <property type="evidence" value="ECO:0007669"/>
    <property type="project" value="UniProtKB-ARBA"/>
</dbReference>